<evidence type="ECO:0000256" key="3">
    <source>
        <dbReference type="ARBA" id="ARBA00022692"/>
    </source>
</evidence>
<evidence type="ECO:0000256" key="1">
    <source>
        <dbReference type="ARBA" id="ARBA00004651"/>
    </source>
</evidence>
<feature type="transmembrane region" description="Helical" evidence="6">
    <location>
        <begin position="283"/>
        <end position="304"/>
    </location>
</feature>
<dbReference type="Pfam" id="PF03772">
    <property type="entry name" value="Competence"/>
    <property type="match status" value="1"/>
</dbReference>
<dbReference type="PANTHER" id="PTHR30619">
    <property type="entry name" value="DNA INTERNALIZATION/COMPETENCE PROTEIN COMEC/REC2"/>
    <property type="match status" value="1"/>
</dbReference>
<keyword evidence="4 6" id="KW-1133">Transmembrane helix</keyword>
<dbReference type="InterPro" id="IPR052159">
    <property type="entry name" value="Competence_DNA_uptake"/>
</dbReference>
<feature type="domain" description="ComEC/Rec2-related protein" evidence="7">
    <location>
        <begin position="129"/>
        <end position="393"/>
    </location>
</feature>
<feature type="transmembrane region" description="Helical" evidence="6">
    <location>
        <begin position="148"/>
        <end position="171"/>
    </location>
</feature>
<sequence>MIKELQIRPFARPLLVWITGIMLQTVFSCCIYSWVLLLLPVIALATAGLTLRGREYFCYETRWLWGAVFLSLLLFLSIQKTAYSQSESVSEHPVSALSRWAREEQLRLLEPIAKLNLTDEEKSVLATITVGYRQAMSREVRDRFSATGVAHVLAVSGFHVAIVCGFLSFLLSFLPRNGLGKWVRYLSTIALLWAFVAVTGCAASAVRAGLMLTLFLTGLVLGRMTERYNILAASAFGMLVYEPLFLFDIGFQLSYLAVFSILYFQPRLQHLIEIRNPLFLTPWRWITVTLSAQIGTTFLCLYYFGRFSTVFLLTNLPLTLLATLLVPVCLVWMLLPAGFPGAEWLQVVVEWLAHRLLWIVDSFSRVPGAFFSFRFDFLMMLVAYGMLLSTLLYGHTGRSRYLFVTLFLLLIILFVRVIENLKLCGI</sequence>
<dbReference type="InterPro" id="IPR004477">
    <property type="entry name" value="ComEC_N"/>
</dbReference>
<feature type="transmembrane region" description="Helical" evidence="6">
    <location>
        <begin position="62"/>
        <end position="78"/>
    </location>
</feature>
<keyword evidence="3 6" id="KW-0812">Transmembrane</keyword>
<proteinExistence type="predicted"/>
<comment type="caution">
    <text evidence="8">The sequence shown here is derived from an EMBL/GenBank/DDBJ whole genome shotgun (WGS) entry which is preliminary data.</text>
</comment>
<evidence type="ECO:0000256" key="5">
    <source>
        <dbReference type="ARBA" id="ARBA00023136"/>
    </source>
</evidence>
<dbReference type="NCBIfam" id="TIGR00360">
    <property type="entry name" value="ComEC_N-term"/>
    <property type="match status" value="1"/>
</dbReference>
<dbReference type="Proteomes" id="UP000651475">
    <property type="component" value="Unassembled WGS sequence"/>
</dbReference>
<organism evidence="8 9">
    <name type="scientific">Parabacteroides hominis</name>
    <dbReference type="NCBI Taxonomy" id="2763057"/>
    <lineage>
        <taxon>Bacteria</taxon>
        <taxon>Pseudomonadati</taxon>
        <taxon>Bacteroidota</taxon>
        <taxon>Bacteroidia</taxon>
        <taxon>Bacteroidales</taxon>
        <taxon>Tannerellaceae</taxon>
        <taxon>Parabacteroides</taxon>
    </lineage>
</organism>
<evidence type="ECO:0000313" key="8">
    <source>
        <dbReference type="EMBL" id="MBC5634528.1"/>
    </source>
</evidence>
<evidence type="ECO:0000256" key="4">
    <source>
        <dbReference type="ARBA" id="ARBA00022989"/>
    </source>
</evidence>
<evidence type="ECO:0000256" key="2">
    <source>
        <dbReference type="ARBA" id="ARBA00022475"/>
    </source>
</evidence>
<dbReference type="EMBL" id="JACOOJ010000040">
    <property type="protein sequence ID" value="MBC5634528.1"/>
    <property type="molecule type" value="Genomic_DNA"/>
</dbReference>
<reference evidence="8 9" key="1">
    <citation type="submission" date="2020-08" db="EMBL/GenBank/DDBJ databases">
        <title>Genome public.</title>
        <authorList>
            <person name="Liu C."/>
            <person name="Sun Q."/>
        </authorList>
    </citation>
    <scope>NUCLEOTIDE SEQUENCE [LARGE SCALE GENOMIC DNA]</scope>
    <source>
        <strain evidence="8 9">NSJ-79</strain>
    </source>
</reference>
<accession>A0ABR7DSW2</accession>
<keyword evidence="5 6" id="KW-0472">Membrane</keyword>
<name>A0ABR7DSW2_9BACT</name>
<feature type="transmembrane region" description="Helical" evidence="6">
    <location>
        <begin position="401"/>
        <end position="418"/>
    </location>
</feature>
<gene>
    <name evidence="8" type="ORF">H8S65_17425</name>
</gene>
<evidence type="ECO:0000259" key="7">
    <source>
        <dbReference type="Pfam" id="PF03772"/>
    </source>
</evidence>
<comment type="subcellular location">
    <subcellularLocation>
        <location evidence="1">Cell membrane</location>
        <topology evidence="1">Multi-pass membrane protein</topology>
    </subcellularLocation>
</comment>
<evidence type="ECO:0000256" key="6">
    <source>
        <dbReference type="SAM" id="Phobius"/>
    </source>
</evidence>
<dbReference type="PROSITE" id="PS51257">
    <property type="entry name" value="PROKAR_LIPOPROTEIN"/>
    <property type="match status" value="1"/>
</dbReference>
<protein>
    <submittedName>
        <fullName evidence="8">ComEC/Rec2 family competence protein</fullName>
    </submittedName>
</protein>
<feature type="transmembrane region" description="Helical" evidence="6">
    <location>
        <begin position="316"/>
        <end position="335"/>
    </location>
</feature>
<evidence type="ECO:0000313" key="9">
    <source>
        <dbReference type="Proteomes" id="UP000651475"/>
    </source>
</evidence>
<dbReference type="PANTHER" id="PTHR30619:SF1">
    <property type="entry name" value="RECOMBINATION PROTEIN 2"/>
    <property type="match status" value="1"/>
</dbReference>
<keyword evidence="2" id="KW-1003">Cell membrane</keyword>
<feature type="transmembrane region" description="Helical" evidence="6">
    <location>
        <begin position="191"/>
        <end position="222"/>
    </location>
</feature>
<dbReference type="RefSeq" id="WP_186931135.1">
    <property type="nucleotide sequence ID" value="NZ_JACOOJ010000040.1"/>
</dbReference>
<feature type="transmembrane region" description="Helical" evidence="6">
    <location>
        <begin position="14"/>
        <end position="42"/>
    </location>
</feature>
<feature type="transmembrane region" description="Helical" evidence="6">
    <location>
        <begin position="377"/>
        <end position="394"/>
    </location>
</feature>
<keyword evidence="9" id="KW-1185">Reference proteome</keyword>